<keyword evidence="1" id="KW-0805">Transcription regulation</keyword>
<proteinExistence type="predicted"/>
<evidence type="ECO:0000313" key="7">
    <source>
        <dbReference type="Proteomes" id="UP000068250"/>
    </source>
</evidence>
<dbReference type="PROSITE" id="PS51078">
    <property type="entry name" value="ICLR_ED"/>
    <property type="match status" value="1"/>
</dbReference>
<organism evidence="6 7">
    <name type="scientific">Acetobacter ghanensis</name>
    <dbReference type="NCBI Taxonomy" id="431306"/>
    <lineage>
        <taxon>Bacteria</taxon>
        <taxon>Pseudomonadati</taxon>
        <taxon>Pseudomonadota</taxon>
        <taxon>Alphaproteobacteria</taxon>
        <taxon>Acetobacterales</taxon>
        <taxon>Acetobacteraceae</taxon>
        <taxon>Acetobacter</taxon>
    </lineage>
</organism>
<dbReference type="Gene3D" id="3.30.450.40">
    <property type="match status" value="1"/>
</dbReference>
<dbReference type="InterPro" id="IPR029016">
    <property type="entry name" value="GAF-like_dom_sf"/>
</dbReference>
<dbReference type="AlphaFoldDB" id="A0A0U4YEL8"/>
<gene>
    <name evidence="6" type="primary">pcaR</name>
    <name evidence="6" type="ORF">AGA_2407</name>
</gene>
<dbReference type="EMBL" id="LN609302">
    <property type="protein sequence ID" value="CEF57095.1"/>
    <property type="molecule type" value="Genomic_DNA"/>
</dbReference>
<dbReference type="SUPFAM" id="SSF46785">
    <property type="entry name" value="Winged helix' DNA-binding domain"/>
    <property type="match status" value="1"/>
</dbReference>
<dbReference type="GO" id="GO:0003700">
    <property type="term" value="F:DNA-binding transcription factor activity"/>
    <property type="evidence" value="ECO:0007669"/>
    <property type="project" value="TreeGrafter"/>
</dbReference>
<dbReference type="InterPro" id="IPR036388">
    <property type="entry name" value="WH-like_DNA-bd_sf"/>
</dbReference>
<dbReference type="STRING" id="431306.AGA_2407"/>
<dbReference type="SUPFAM" id="SSF55781">
    <property type="entry name" value="GAF domain-like"/>
    <property type="match status" value="1"/>
</dbReference>
<evidence type="ECO:0000256" key="3">
    <source>
        <dbReference type="ARBA" id="ARBA00023163"/>
    </source>
</evidence>
<evidence type="ECO:0000256" key="2">
    <source>
        <dbReference type="ARBA" id="ARBA00023125"/>
    </source>
</evidence>
<dbReference type="SMART" id="SM00346">
    <property type="entry name" value="HTH_ICLR"/>
    <property type="match status" value="1"/>
</dbReference>
<evidence type="ECO:0000259" key="5">
    <source>
        <dbReference type="PROSITE" id="PS51078"/>
    </source>
</evidence>
<dbReference type="RefSeq" id="WP_059024381.1">
    <property type="nucleotide sequence ID" value="NZ_JBNZCO010000002.1"/>
</dbReference>
<evidence type="ECO:0000256" key="1">
    <source>
        <dbReference type="ARBA" id="ARBA00023015"/>
    </source>
</evidence>
<keyword evidence="2" id="KW-0238">DNA-binding</keyword>
<dbReference type="GO" id="GO:0045892">
    <property type="term" value="P:negative regulation of DNA-templated transcription"/>
    <property type="evidence" value="ECO:0007669"/>
    <property type="project" value="TreeGrafter"/>
</dbReference>
<dbReference type="InterPro" id="IPR014757">
    <property type="entry name" value="Tscrpt_reg_IclR_C"/>
</dbReference>
<name>A0A0U4YEL8_9PROT</name>
<dbReference type="PANTHER" id="PTHR30136">
    <property type="entry name" value="HELIX-TURN-HELIX TRANSCRIPTIONAL REGULATOR, ICLR FAMILY"/>
    <property type="match status" value="1"/>
</dbReference>
<dbReference type="PATRIC" id="fig|431306.5.peg.2484"/>
<dbReference type="InterPro" id="IPR036390">
    <property type="entry name" value="WH_DNA-bd_sf"/>
</dbReference>
<dbReference type="Pfam" id="PF01614">
    <property type="entry name" value="IclR_C"/>
    <property type="match status" value="1"/>
</dbReference>
<dbReference type="InterPro" id="IPR005471">
    <property type="entry name" value="Tscrpt_reg_IclR_N"/>
</dbReference>
<dbReference type="Pfam" id="PF09339">
    <property type="entry name" value="HTH_IclR"/>
    <property type="match status" value="1"/>
</dbReference>
<dbReference type="PANTHER" id="PTHR30136:SF34">
    <property type="entry name" value="TRANSCRIPTIONAL REGULATOR"/>
    <property type="match status" value="1"/>
</dbReference>
<dbReference type="Gene3D" id="1.10.10.10">
    <property type="entry name" value="Winged helix-like DNA-binding domain superfamily/Winged helix DNA-binding domain"/>
    <property type="match status" value="1"/>
</dbReference>
<protein>
    <submittedName>
        <fullName evidence="6">IclR family transcriptional regulator, pca regulon regulatory protein</fullName>
    </submittedName>
</protein>
<dbReference type="PROSITE" id="PS51077">
    <property type="entry name" value="HTH_ICLR"/>
    <property type="match status" value="1"/>
</dbReference>
<keyword evidence="3" id="KW-0804">Transcription</keyword>
<dbReference type="Proteomes" id="UP000068250">
    <property type="component" value="Chromosome I"/>
</dbReference>
<feature type="domain" description="IclR-ED" evidence="5">
    <location>
        <begin position="77"/>
        <end position="260"/>
    </location>
</feature>
<reference evidence="7" key="1">
    <citation type="submission" date="2014-09" db="EMBL/GenBank/DDBJ databases">
        <authorList>
            <person name="Illeghems K.G."/>
        </authorList>
    </citation>
    <scope>NUCLEOTIDE SEQUENCE [LARGE SCALE GENOMIC DNA]</scope>
    <source>
        <strain evidence="7">LMG 23848T</strain>
    </source>
</reference>
<evidence type="ECO:0000313" key="6">
    <source>
        <dbReference type="EMBL" id="CEF57095.1"/>
    </source>
</evidence>
<dbReference type="InterPro" id="IPR050707">
    <property type="entry name" value="HTH_MetabolicPath_Reg"/>
</dbReference>
<feature type="domain" description="HTH iclR-type" evidence="4">
    <location>
        <begin position="16"/>
        <end position="76"/>
    </location>
</feature>
<accession>A0A0U4YEL8</accession>
<dbReference type="GO" id="GO:0003677">
    <property type="term" value="F:DNA binding"/>
    <property type="evidence" value="ECO:0007669"/>
    <property type="project" value="UniProtKB-KW"/>
</dbReference>
<sequence>MSNSSLETAEKPKGLVGSLAYGLNIIMAFDRANPRMTLSQVSEKTGMDRAGARRYLLTLVHLGFVVQDGRLFQLTPKVMELGYAYLSSVPLADKAQYYLDRIRDQTGFPVALGIRDGLDVVHIASANSDEFSSPALTIGRRFPIAYASAGRCILAMMDKADRDTLLKEIKLEPMSEKSINTMAALRKQLQLVRKQGYAVVDQEMQIGVRSLAVPILNARGQITASFNTFTFSGIVPTEKLISDALPAIQAAAEELRATLI</sequence>
<evidence type="ECO:0000259" key="4">
    <source>
        <dbReference type="PROSITE" id="PS51077"/>
    </source>
</evidence>